<evidence type="ECO:0000313" key="2">
    <source>
        <dbReference type="EMBL" id="KAF2491640.1"/>
    </source>
</evidence>
<gene>
    <name evidence="2" type="ORF">BU16DRAFT_516114</name>
</gene>
<dbReference type="GO" id="GO:0005739">
    <property type="term" value="C:mitochondrion"/>
    <property type="evidence" value="ECO:0007669"/>
    <property type="project" value="TreeGrafter"/>
</dbReference>
<dbReference type="SUPFAM" id="SSF56112">
    <property type="entry name" value="Protein kinase-like (PK-like)"/>
    <property type="match status" value="1"/>
</dbReference>
<accession>A0A6A6QI36</accession>
<dbReference type="OrthoDB" id="2968323at2759"/>
<keyword evidence="3" id="KW-1185">Reference proteome</keyword>
<proteinExistence type="predicted"/>
<evidence type="ECO:0000256" key="1">
    <source>
        <dbReference type="SAM" id="MobiDB-lite"/>
    </source>
</evidence>
<dbReference type="GO" id="GO:0016740">
    <property type="term" value="F:transferase activity"/>
    <property type="evidence" value="ECO:0007669"/>
    <property type="project" value="UniProtKB-KW"/>
</dbReference>
<dbReference type="InterPro" id="IPR051035">
    <property type="entry name" value="Mito_inheritance_9"/>
</dbReference>
<dbReference type="PANTHER" id="PTHR36091:SF2">
    <property type="entry name" value="AMINOGLYCOSIDE PHOSPHOTRANSFERASE DOMAIN-CONTAINING PROTEIN"/>
    <property type="match status" value="1"/>
</dbReference>
<feature type="region of interest" description="Disordered" evidence="1">
    <location>
        <begin position="552"/>
        <end position="592"/>
    </location>
</feature>
<dbReference type="AlphaFoldDB" id="A0A6A6QI36"/>
<feature type="compositionally biased region" description="Basic and acidic residues" evidence="1">
    <location>
        <begin position="568"/>
        <end position="586"/>
    </location>
</feature>
<reference evidence="2" key="1">
    <citation type="journal article" date="2020" name="Stud. Mycol.">
        <title>101 Dothideomycetes genomes: a test case for predicting lifestyles and emergence of pathogens.</title>
        <authorList>
            <person name="Haridas S."/>
            <person name="Albert R."/>
            <person name="Binder M."/>
            <person name="Bloem J."/>
            <person name="Labutti K."/>
            <person name="Salamov A."/>
            <person name="Andreopoulos B."/>
            <person name="Baker S."/>
            <person name="Barry K."/>
            <person name="Bills G."/>
            <person name="Bluhm B."/>
            <person name="Cannon C."/>
            <person name="Castanera R."/>
            <person name="Culley D."/>
            <person name="Daum C."/>
            <person name="Ezra D."/>
            <person name="Gonzalez J."/>
            <person name="Henrissat B."/>
            <person name="Kuo A."/>
            <person name="Liang C."/>
            <person name="Lipzen A."/>
            <person name="Lutzoni F."/>
            <person name="Magnuson J."/>
            <person name="Mondo S."/>
            <person name="Nolan M."/>
            <person name="Ohm R."/>
            <person name="Pangilinan J."/>
            <person name="Park H.-J."/>
            <person name="Ramirez L."/>
            <person name="Alfaro M."/>
            <person name="Sun H."/>
            <person name="Tritt A."/>
            <person name="Yoshinaga Y."/>
            <person name="Zwiers L.-H."/>
            <person name="Turgeon B."/>
            <person name="Goodwin S."/>
            <person name="Spatafora J."/>
            <person name="Crous P."/>
            <person name="Grigoriev I."/>
        </authorList>
    </citation>
    <scope>NUCLEOTIDE SEQUENCE</scope>
    <source>
        <strain evidence="2">CBS 269.34</strain>
    </source>
</reference>
<dbReference type="PANTHER" id="PTHR36091">
    <property type="entry name" value="ALTERED INHERITANCE OF MITOCHONDRIA PROTEIN 9, MITOCHONDRIAL"/>
    <property type="match status" value="1"/>
</dbReference>
<protein>
    <submittedName>
        <fullName evidence="2">Phosphotransferase enzyme family protein</fullName>
    </submittedName>
</protein>
<dbReference type="EMBL" id="MU004195">
    <property type="protein sequence ID" value="KAF2491640.1"/>
    <property type="molecule type" value="Genomic_DNA"/>
</dbReference>
<dbReference type="InterPro" id="IPR011009">
    <property type="entry name" value="Kinase-like_dom_sf"/>
</dbReference>
<organism evidence="2 3">
    <name type="scientific">Lophium mytilinum</name>
    <dbReference type="NCBI Taxonomy" id="390894"/>
    <lineage>
        <taxon>Eukaryota</taxon>
        <taxon>Fungi</taxon>
        <taxon>Dikarya</taxon>
        <taxon>Ascomycota</taxon>
        <taxon>Pezizomycotina</taxon>
        <taxon>Dothideomycetes</taxon>
        <taxon>Pleosporomycetidae</taxon>
        <taxon>Mytilinidiales</taxon>
        <taxon>Mytilinidiaceae</taxon>
        <taxon>Lophium</taxon>
    </lineage>
</organism>
<evidence type="ECO:0000313" key="3">
    <source>
        <dbReference type="Proteomes" id="UP000799750"/>
    </source>
</evidence>
<keyword evidence="2" id="KW-0808">Transferase</keyword>
<dbReference type="Proteomes" id="UP000799750">
    <property type="component" value="Unassembled WGS sequence"/>
</dbReference>
<feature type="compositionally biased region" description="Acidic residues" evidence="1">
    <location>
        <begin position="556"/>
        <end position="567"/>
    </location>
</feature>
<sequence>MLAPRAFVRVTAILPKCTPSFRIFPKTLPQIAAQQIRHLSTPSPSPASIPNQTPDHSEDYFNYTYGRFLWNETQSLRDRHREFNVDELKKIAAKAAGAQSCVSMKKVWETHYFKLFDLVMDDGSEVEVRVPHPIAGVETYTIASEVATMDFASSVMGVPVPKVLAWCAKENAVGAEYVVTEKVKGTKLVYLWDKMSLYEREKIIDELVDLEKKFLSVSFSKSGALYYADQDLPGCEEVNITGDFSEDTRVSLPRFVIGPTTEREFSEKGKSDMGLSRGPWHTAQDYYESIAHTEIAWLRRFAAPENLDMTNRWSVGYNQRFPEAHIEMLRKYLRVTPLIAPKEPDFLSFRLRNTELHDQNVLVHEGKITNIFDWQAISVKPLFASAEVPRCLRHTGDSMLELPENFKELDDEEKGKIRDKIARSIQSRLYSQKTEARNPLLHKALTYPHRDRITDLMCFAVGTWSGELCRLREILKRLERDWESLGIAAPCPYQFSATELKKHKDQAESFNGCQYVWQALSEDFGLSSDGWILHELFETAVAMFTEIRKHARKDSEEDPECTEEDREDLEKSMRWLLDHEKKEQAREGPNSV</sequence>
<name>A0A6A6QI36_9PEZI</name>